<evidence type="ECO:0000313" key="2">
    <source>
        <dbReference type="EMBL" id="ACU76922.1"/>
    </source>
</evidence>
<dbReference type="InParanoid" id="C7QIM2"/>
<dbReference type="Proteomes" id="UP000000851">
    <property type="component" value="Chromosome"/>
</dbReference>
<organism evidence="2 3">
    <name type="scientific">Catenulispora acidiphila (strain DSM 44928 / JCM 14897 / NBRC 102108 / NRRL B-24433 / ID139908)</name>
    <dbReference type="NCBI Taxonomy" id="479433"/>
    <lineage>
        <taxon>Bacteria</taxon>
        <taxon>Bacillati</taxon>
        <taxon>Actinomycetota</taxon>
        <taxon>Actinomycetes</taxon>
        <taxon>Catenulisporales</taxon>
        <taxon>Catenulisporaceae</taxon>
        <taxon>Catenulispora</taxon>
    </lineage>
</organism>
<feature type="transmembrane region" description="Helical" evidence="1">
    <location>
        <begin position="12"/>
        <end position="29"/>
    </location>
</feature>
<dbReference type="OrthoDB" id="3253635at2"/>
<dbReference type="KEGG" id="cai:Caci_8099"/>
<proteinExistence type="predicted"/>
<evidence type="ECO:0000256" key="1">
    <source>
        <dbReference type="SAM" id="Phobius"/>
    </source>
</evidence>
<accession>C7QIM2</accession>
<name>C7QIM2_CATAD</name>
<feature type="transmembrane region" description="Helical" evidence="1">
    <location>
        <begin position="41"/>
        <end position="70"/>
    </location>
</feature>
<protein>
    <submittedName>
        <fullName evidence="2">Putative integral membrane protein</fullName>
    </submittedName>
</protein>
<keyword evidence="1" id="KW-0812">Transmembrane</keyword>
<keyword evidence="1" id="KW-0472">Membrane</keyword>
<dbReference type="AlphaFoldDB" id="C7QIM2"/>
<dbReference type="HOGENOM" id="CLU_2057142_0_0_11"/>
<sequence length="119" mass="13216">MDPLELTRLDLLWALIRVLLGGTFLRRAWIHHGSSWPDGLFVLALTSVGAGLVFGILMRYTAVCAAVLLVFTHAGPLVDHRLVFALVVLGIGFTTLGWRYGLGRWWSGTPLVQRHPWLA</sequence>
<evidence type="ECO:0000313" key="3">
    <source>
        <dbReference type="Proteomes" id="UP000000851"/>
    </source>
</evidence>
<keyword evidence="3" id="KW-1185">Reference proteome</keyword>
<dbReference type="RefSeq" id="WP_015796647.1">
    <property type="nucleotide sequence ID" value="NC_013131.1"/>
</dbReference>
<dbReference type="EMBL" id="CP001700">
    <property type="protein sequence ID" value="ACU76922.1"/>
    <property type="molecule type" value="Genomic_DNA"/>
</dbReference>
<keyword evidence="1" id="KW-1133">Transmembrane helix</keyword>
<gene>
    <name evidence="2" type="ordered locus">Caci_8099</name>
</gene>
<feature type="transmembrane region" description="Helical" evidence="1">
    <location>
        <begin position="82"/>
        <end position="101"/>
    </location>
</feature>
<reference evidence="2 3" key="1">
    <citation type="journal article" date="2009" name="Stand. Genomic Sci.">
        <title>Complete genome sequence of Catenulispora acidiphila type strain (ID 139908).</title>
        <authorList>
            <person name="Copeland A."/>
            <person name="Lapidus A."/>
            <person name="Glavina Del Rio T."/>
            <person name="Nolan M."/>
            <person name="Lucas S."/>
            <person name="Chen F."/>
            <person name="Tice H."/>
            <person name="Cheng J.F."/>
            <person name="Bruce D."/>
            <person name="Goodwin L."/>
            <person name="Pitluck S."/>
            <person name="Mikhailova N."/>
            <person name="Pati A."/>
            <person name="Ivanova N."/>
            <person name="Mavromatis K."/>
            <person name="Chen A."/>
            <person name="Palaniappan K."/>
            <person name="Chain P."/>
            <person name="Land M."/>
            <person name="Hauser L."/>
            <person name="Chang Y.J."/>
            <person name="Jeffries C.D."/>
            <person name="Chertkov O."/>
            <person name="Brettin T."/>
            <person name="Detter J.C."/>
            <person name="Han C."/>
            <person name="Ali Z."/>
            <person name="Tindall B.J."/>
            <person name="Goker M."/>
            <person name="Bristow J."/>
            <person name="Eisen J.A."/>
            <person name="Markowitz V."/>
            <person name="Hugenholtz P."/>
            <person name="Kyrpides N.C."/>
            <person name="Klenk H.P."/>
        </authorList>
    </citation>
    <scope>NUCLEOTIDE SEQUENCE [LARGE SCALE GENOMIC DNA]</scope>
    <source>
        <strain evidence="3">DSM 44928 / JCM 14897 / NBRC 102108 / NRRL B-24433 / ID139908</strain>
    </source>
</reference>
<dbReference type="STRING" id="479433.Caci_8099"/>